<dbReference type="AlphaFoldDB" id="A0A2G5C4P3"/>
<dbReference type="Proteomes" id="UP000230069">
    <property type="component" value="Unassembled WGS sequence"/>
</dbReference>
<proteinExistence type="predicted"/>
<gene>
    <name evidence="2" type="ORF">AQUCO_09500025v1</name>
</gene>
<evidence type="ECO:0000313" key="2">
    <source>
        <dbReference type="EMBL" id="PIA26268.1"/>
    </source>
</evidence>
<evidence type="ECO:0000256" key="1">
    <source>
        <dbReference type="SAM" id="MobiDB-lite"/>
    </source>
</evidence>
<reference evidence="2 3" key="1">
    <citation type="submission" date="2017-09" db="EMBL/GenBank/DDBJ databases">
        <title>WGS assembly of Aquilegia coerulea Goldsmith.</title>
        <authorList>
            <person name="Hodges S."/>
            <person name="Kramer E."/>
            <person name="Nordborg M."/>
            <person name="Tomkins J."/>
            <person name="Borevitz J."/>
            <person name="Derieg N."/>
            <person name="Yan J."/>
            <person name="Mihaltcheva S."/>
            <person name="Hayes R.D."/>
            <person name="Rokhsar D."/>
        </authorList>
    </citation>
    <scope>NUCLEOTIDE SEQUENCE [LARGE SCALE GENOMIC DNA]</scope>
    <source>
        <strain evidence="3">cv. Goldsmith</strain>
    </source>
</reference>
<protein>
    <submittedName>
        <fullName evidence="2">Uncharacterized protein</fullName>
    </submittedName>
</protein>
<evidence type="ECO:0000313" key="3">
    <source>
        <dbReference type="Proteomes" id="UP000230069"/>
    </source>
</evidence>
<dbReference type="InParanoid" id="A0A2G5C4P3"/>
<organism evidence="2 3">
    <name type="scientific">Aquilegia coerulea</name>
    <name type="common">Rocky mountain columbine</name>
    <dbReference type="NCBI Taxonomy" id="218851"/>
    <lineage>
        <taxon>Eukaryota</taxon>
        <taxon>Viridiplantae</taxon>
        <taxon>Streptophyta</taxon>
        <taxon>Embryophyta</taxon>
        <taxon>Tracheophyta</taxon>
        <taxon>Spermatophyta</taxon>
        <taxon>Magnoliopsida</taxon>
        <taxon>Ranunculales</taxon>
        <taxon>Ranunculaceae</taxon>
        <taxon>Thalictroideae</taxon>
        <taxon>Aquilegia</taxon>
    </lineage>
</organism>
<dbReference type="EMBL" id="KZ305112">
    <property type="protein sequence ID" value="PIA26268.1"/>
    <property type="molecule type" value="Genomic_DNA"/>
</dbReference>
<sequence length="90" mass="10499">MKMQLIILFNNLVAHSLTNVLCLVNLSAQLPLVFNSFKLGKVFLFVVVRYRHRHRHRGKRMKEDEGGEEKKGEINRLQVTEQTDAERVPL</sequence>
<feature type="region of interest" description="Disordered" evidence="1">
    <location>
        <begin position="56"/>
        <end position="90"/>
    </location>
</feature>
<feature type="compositionally biased region" description="Basic and acidic residues" evidence="1">
    <location>
        <begin position="61"/>
        <end position="74"/>
    </location>
</feature>
<keyword evidence="3" id="KW-1185">Reference proteome</keyword>
<name>A0A2G5C4P3_AQUCA</name>
<accession>A0A2G5C4P3</accession>